<dbReference type="Pfam" id="PF12417">
    <property type="entry name" value="DUF3669"/>
    <property type="match status" value="1"/>
</dbReference>
<dbReference type="PANTHER" id="PTHR40780:SF3">
    <property type="entry name" value="DUF3669 DOMAIN-CONTAINING PROTEIN"/>
    <property type="match status" value="1"/>
</dbReference>
<dbReference type="InterPro" id="IPR022137">
    <property type="entry name" value="Znf_prot_DUF3669"/>
</dbReference>
<reference evidence="2" key="2">
    <citation type="submission" date="2023-06" db="EMBL/GenBank/DDBJ databases">
        <authorList>
            <consortium name="Lawrence Berkeley National Laboratory"/>
            <person name="Haridas S."/>
            <person name="Hensen N."/>
            <person name="Bonometti L."/>
            <person name="Westerberg I."/>
            <person name="Brannstrom I.O."/>
            <person name="Guillou S."/>
            <person name="Cros-Aarteil S."/>
            <person name="Calhoun S."/>
            <person name="Kuo A."/>
            <person name="Mondo S."/>
            <person name="Pangilinan J."/>
            <person name="Riley R."/>
            <person name="LaButti K."/>
            <person name="Andreopoulos B."/>
            <person name="Lipzen A."/>
            <person name="Chen C."/>
            <person name="Yanf M."/>
            <person name="Daum C."/>
            <person name="Ng V."/>
            <person name="Clum A."/>
            <person name="Steindorff A."/>
            <person name="Ohm R."/>
            <person name="Martin F."/>
            <person name="Silar P."/>
            <person name="Natvig D."/>
            <person name="Lalanne C."/>
            <person name="Gautier V."/>
            <person name="Ament-velasquez S.L."/>
            <person name="Kruys A."/>
            <person name="Hutchinson M.I."/>
            <person name="Powell A.J."/>
            <person name="Barry K."/>
            <person name="Miller A.N."/>
            <person name="Grigoriev I.V."/>
            <person name="Debuchy R."/>
            <person name="Gladieux P."/>
            <person name="Thoren M.H."/>
            <person name="Johannesson H."/>
        </authorList>
    </citation>
    <scope>NUCLEOTIDE SEQUENCE</scope>
    <source>
        <strain evidence="2">CBS 232.78</strain>
    </source>
</reference>
<organism evidence="2 3">
    <name type="scientific">Podospora didyma</name>
    <dbReference type="NCBI Taxonomy" id="330526"/>
    <lineage>
        <taxon>Eukaryota</taxon>
        <taxon>Fungi</taxon>
        <taxon>Dikarya</taxon>
        <taxon>Ascomycota</taxon>
        <taxon>Pezizomycotina</taxon>
        <taxon>Sordariomycetes</taxon>
        <taxon>Sordariomycetidae</taxon>
        <taxon>Sordariales</taxon>
        <taxon>Podosporaceae</taxon>
        <taxon>Podospora</taxon>
    </lineage>
</organism>
<evidence type="ECO:0000313" key="2">
    <source>
        <dbReference type="EMBL" id="KAK3392839.1"/>
    </source>
</evidence>
<name>A0AAE0P3X3_9PEZI</name>
<protein>
    <recommendedName>
        <fullName evidence="1">DUF3669 domain-containing protein</fullName>
    </recommendedName>
</protein>
<evidence type="ECO:0000259" key="1">
    <source>
        <dbReference type="Pfam" id="PF12417"/>
    </source>
</evidence>
<reference evidence="2" key="1">
    <citation type="journal article" date="2023" name="Mol. Phylogenet. Evol.">
        <title>Genome-scale phylogeny and comparative genomics of the fungal order Sordariales.</title>
        <authorList>
            <person name="Hensen N."/>
            <person name="Bonometti L."/>
            <person name="Westerberg I."/>
            <person name="Brannstrom I.O."/>
            <person name="Guillou S."/>
            <person name="Cros-Aarteil S."/>
            <person name="Calhoun S."/>
            <person name="Haridas S."/>
            <person name="Kuo A."/>
            <person name="Mondo S."/>
            <person name="Pangilinan J."/>
            <person name="Riley R."/>
            <person name="LaButti K."/>
            <person name="Andreopoulos B."/>
            <person name="Lipzen A."/>
            <person name="Chen C."/>
            <person name="Yan M."/>
            <person name="Daum C."/>
            <person name="Ng V."/>
            <person name="Clum A."/>
            <person name="Steindorff A."/>
            <person name="Ohm R.A."/>
            <person name="Martin F."/>
            <person name="Silar P."/>
            <person name="Natvig D.O."/>
            <person name="Lalanne C."/>
            <person name="Gautier V."/>
            <person name="Ament-Velasquez S.L."/>
            <person name="Kruys A."/>
            <person name="Hutchinson M.I."/>
            <person name="Powell A.J."/>
            <person name="Barry K."/>
            <person name="Miller A.N."/>
            <person name="Grigoriev I.V."/>
            <person name="Debuchy R."/>
            <person name="Gladieux P."/>
            <person name="Hiltunen Thoren M."/>
            <person name="Johannesson H."/>
        </authorList>
    </citation>
    <scope>NUCLEOTIDE SEQUENCE</scope>
    <source>
        <strain evidence="2">CBS 232.78</strain>
    </source>
</reference>
<evidence type="ECO:0000313" key="3">
    <source>
        <dbReference type="Proteomes" id="UP001285441"/>
    </source>
</evidence>
<accession>A0AAE0P3X3</accession>
<feature type="domain" description="DUF3669" evidence="1">
    <location>
        <begin position="250"/>
        <end position="321"/>
    </location>
</feature>
<proteinExistence type="predicted"/>
<sequence length="354" mass="40023">MIGHGSGGKTTVWADLGPSETQSLVGLVLKRAPDAWSATSESWTHAHVVSLSQSFSKDGFRVNIPFQAGLLYPDDSEYPKYLPNLPSGKSVWADILPRLPPGVQTPCWALQNERIMPIPYLARRMLLEKFWHGGHPREINSILDRRQNDHCLIRPLLGSRRPNPPGGARDYRPANVISLRDYALRVDQMEALDLPTAEYACAMAEMLAFLVWVARIDAGGVKFVLARQRSLASSHSHSQTRALGSCPLAMWVLDFGRCQHLNFYDEEGREETVKLVAETVLGRNQNDSSSSFSFYPKPHSRVPEDERLWRVFKDRFLQASYVALFHAEEEIMKQLPGRVVARIEGRIRDQQHRG</sequence>
<comment type="caution">
    <text evidence="2">The sequence shown here is derived from an EMBL/GenBank/DDBJ whole genome shotgun (WGS) entry which is preliminary data.</text>
</comment>
<dbReference type="Proteomes" id="UP001285441">
    <property type="component" value="Unassembled WGS sequence"/>
</dbReference>
<keyword evidence="3" id="KW-1185">Reference proteome</keyword>
<gene>
    <name evidence="2" type="ORF">B0H63DRAFT_387322</name>
</gene>
<dbReference type="AlphaFoldDB" id="A0AAE0P3X3"/>
<dbReference type="EMBL" id="JAULSW010000001">
    <property type="protein sequence ID" value="KAK3392839.1"/>
    <property type="molecule type" value="Genomic_DNA"/>
</dbReference>
<dbReference type="PANTHER" id="PTHR40780">
    <property type="entry name" value="DUF3669 DOMAIN-CONTAINING PROTEIN"/>
    <property type="match status" value="1"/>
</dbReference>